<keyword evidence="2" id="KW-1185">Reference proteome</keyword>
<reference evidence="1" key="1">
    <citation type="submission" date="2023-06" db="EMBL/GenBank/DDBJ databases">
        <title>Genome-scale phylogeny and comparative genomics of the fungal order Sordariales.</title>
        <authorList>
            <consortium name="Lawrence Berkeley National Laboratory"/>
            <person name="Hensen N."/>
            <person name="Bonometti L."/>
            <person name="Westerberg I."/>
            <person name="Brannstrom I.O."/>
            <person name="Guillou S."/>
            <person name="Cros-Aarteil S."/>
            <person name="Calhoun S."/>
            <person name="Haridas S."/>
            <person name="Kuo A."/>
            <person name="Mondo S."/>
            <person name="Pangilinan J."/>
            <person name="Riley R."/>
            <person name="Labutti K."/>
            <person name="Andreopoulos B."/>
            <person name="Lipzen A."/>
            <person name="Chen C."/>
            <person name="Yanf M."/>
            <person name="Daum C."/>
            <person name="Ng V."/>
            <person name="Clum A."/>
            <person name="Steindorff A."/>
            <person name="Ohm R."/>
            <person name="Martin F."/>
            <person name="Silar P."/>
            <person name="Natvig D."/>
            <person name="Lalanne C."/>
            <person name="Gautier V."/>
            <person name="Ament-Velasquez S.L."/>
            <person name="Kruys A."/>
            <person name="Hutchinson M.I."/>
            <person name="Powell A.J."/>
            <person name="Barry K."/>
            <person name="Miller A.N."/>
            <person name="Grigoriev I.V."/>
            <person name="Debuchy R."/>
            <person name="Gladieux P."/>
            <person name="Thoren M.H."/>
            <person name="Johannesson H."/>
        </authorList>
    </citation>
    <scope>NUCLEOTIDE SEQUENCE</scope>
    <source>
        <strain evidence="1">CBS 606.72</strain>
    </source>
</reference>
<evidence type="ECO:0000313" key="2">
    <source>
        <dbReference type="Proteomes" id="UP001175000"/>
    </source>
</evidence>
<sequence>MAAIRQKIPKALAFCKLEVERKFRSLAVPQLTQHGGTPPFKTLHALPLQTIRDTYYDKTNLLSSAGAWIRRRNGTWEAKIRKGGDFTNSQFEELNEVDDIAACVERITGVTAHEREDFGLVNMADFVTTRETWIADEEFHIVRDNMDFGHEVGEVELQRTVEGRVLSEGEKRDEMRRMDERIGEFMRRYEWAFAEGKPVGKLTAYFAKMGKSSLAG</sequence>
<dbReference type="InterPro" id="IPR012177">
    <property type="entry name" value="ThTPase_euk"/>
</dbReference>
<dbReference type="AlphaFoldDB" id="A0AA39X2H8"/>
<dbReference type="GO" id="GO:0050333">
    <property type="term" value="F:thiamine triphosphate phosphatase activity"/>
    <property type="evidence" value="ECO:0007669"/>
    <property type="project" value="InterPro"/>
</dbReference>
<dbReference type="PANTHER" id="PTHR14586:SF1">
    <property type="entry name" value="THIAMINE-TRIPHOSPHATASE"/>
    <property type="match status" value="1"/>
</dbReference>
<dbReference type="InterPro" id="IPR039582">
    <property type="entry name" value="THTPA"/>
</dbReference>
<dbReference type="InterPro" id="IPR033469">
    <property type="entry name" value="CYTH-like_dom_sf"/>
</dbReference>
<accession>A0AA39X2H8</accession>
<organism evidence="1 2">
    <name type="scientific">Immersiella caudata</name>
    <dbReference type="NCBI Taxonomy" id="314043"/>
    <lineage>
        <taxon>Eukaryota</taxon>
        <taxon>Fungi</taxon>
        <taxon>Dikarya</taxon>
        <taxon>Ascomycota</taxon>
        <taxon>Pezizomycotina</taxon>
        <taxon>Sordariomycetes</taxon>
        <taxon>Sordariomycetidae</taxon>
        <taxon>Sordariales</taxon>
        <taxon>Lasiosphaeriaceae</taxon>
        <taxon>Immersiella</taxon>
    </lineage>
</organism>
<protein>
    <submittedName>
        <fullName evidence="1">CYTH-like domain-containing protein</fullName>
    </submittedName>
</protein>
<dbReference type="GO" id="GO:0006772">
    <property type="term" value="P:thiamine metabolic process"/>
    <property type="evidence" value="ECO:0007669"/>
    <property type="project" value="InterPro"/>
</dbReference>
<dbReference type="Gene3D" id="2.40.320.10">
    <property type="entry name" value="Hypothetical Protein Pfu-838710-001"/>
    <property type="match status" value="1"/>
</dbReference>
<dbReference type="GO" id="GO:0042357">
    <property type="term" value="P:thiamine diphosphate metabolic process"/>
    <property type="evidence" value="ECO:0007669"/>
    <property type="project" value="TreeGrafter"/>
</dbReference>
<gene>
    <name evidence="1" type="ORF">B0T14DRAFT_92978</name>
</gene>
<dbReference type="EMBL" id="JAULSU010000002">
    <property type="protein sequence ID" value="KAK0626071.1"/>
    <property type="molecule type" value="Genomic_DNA"/>
</dbReference>
<dbReference type="Proteomes" id="UP001175000">
    <property type="component" value="Unassembled WGS sequence"/>
</dbReference>
<comment type="caution">
    <text evidence="1">The sequence shown here is derived from an EMBL/GenBank/DDBJ whole genome shotgun (WGS) entry which is preliminary data.</text>
</comment>
<dbReference type="PANTHER" id="PTHR14586">
    <property type="entry name" value="THIAMINE-TRIPHOSPHATASE"/>
    <property type="match status" value="1"/>
</dbReference>
<dbReference type="CDD" id="cd07758">
    <property type="entry name" value="ThTPase"/>
    <property type="match status" value="1"/>
</dbReference>
<proteinExistence type="predicted"/>
<dbReference type="SUPFAM" id="SSF55154">
    <property type="entry name" value="CYTH-like phosphatases"/>
    <property type="match status" value="1"/>
</dbReference>
<name>A0AA39X2H8_9PEZI</name>
<dbReference type="GO" id="GO:0000287">
    <property type="term" value="F:magnesium ion binding"/>
    <property type="evidence" value="ECO:0007669"/>
    <property type="project" value="TreeGrafter"/>
</dbReference>
<evidence type="ECO:0000313" key="1">
    <source>
        <dbReference type="EMBL" id="KAK0626071.1"/>
    </source>
</evidence>